<proteinExistence type="predicted"/>
<name>A0AAW6ZNH4_9ACTO</name>
<protein>
    <submittedName>
        <fullName evidence="1">Uncharacterized protein</fullName>
    </submittedName>
</protein>
<evidence type="ECO:0000313" key="1">
    <source>
        <dbReference type="EMBL" id="MDK8602393.1"/>
    </source>
</evidence>
<sequence length="147" mass="16556">MNAEFILDALRAKYPSAAILPEVVIHAEEWDEHVPDGGRAVHVRRIDALMFDGPQRTAIEVKVSRADFARDTYRKRRPWMLTTHRFVYVTPAGLDVMAPHPCGHWEVHEDGSVTVKKRAYGNKYPEPLPQHVVTAIAHRAALNGGNT</sequence>
<evidence type="ECO:0000313" key="2">
    <source>
        <dbReference type="Proteomes" id="UP001225576"/>
    </source>
</evidence>
<comment type="caution">
    <text evidence="1">The sequence shown here is derived from an EMBL/GenBank/DDBJ whole genome shotgun (WGS) entry which is preliminary data.</text>
</comment>
<dbReference type="RefSeq" id="WP_285170781.1">
    <property type="nucleotide sequence ID" value="NZ_JASPDQ010000020.1"/>
</dbReference>
<gene>
    <name evidence="1" type="ORF">QP858_07985</name>
</gene>
<accession>A0AAW6ZNH4</accession>
<organism evidence="1 2">
    <name type="scientific">Trueperella bernardiae</name>
    <dbReference type="NCBI Taxonomy" id="59561"/>
    <lineage>
        <taxon>Bacteria</taxon>
        <taxon>Bacillati</taxon>
        <taxon>Actinomycetota</taxon>
        <taxon>Actinomycetes</taxon>
        <taxon>Actinomycetales</taxon>
        <taxon>Actinomycetaceae</taxon>
        <taxon>Trueperella</taxon>
    </lineage>
</organism>
<reference evidence="1" key="1">
    <citation type="submission" date="2023-05" db="EMBL/GenBank/DDBJ databases">
        <title>Genomic Catalog of Human Bladder Bacteria.</title>
        <authorList>
            <person name="Du J."/>
        </authorList>
    </citation>
    <scope>NUCLEOTIDE SEQUENCE</scope>
    <source>
        <strain evidence="1">UMB1304A</strain>
    </source>
</reference>
<dbReference type="AlphaFoldDB" id="A0AAW6ZNH4"/>
<dbReference type="EMBL" id="JASPDQ010000020">
    <property type="protein sequence ID" value="MDK8602393.1"/>
    <property type="molecule type" value="Genomic_DNA"/>
</dbReference>
<dbReference type="Proteomes" id="UP001225576">
    <property type="component" value="Unassembled WGS sequence"/>
</dbReference>